<keyword evidence="5" id="KW-0812">Transmembrane</keyword>
<protein>
    <recommendedName>
        <fullName evidence="14">Peptide O-xylosyltransferase</fullName>
    </recommendedName>
</protein>
<organism evidence="15 16">
    <name type="scientific">Chitinilyticum piscinae</name>
    <dbReference type="NCBI Taxonomy" id="2866724"/>
    <lineage>
        <taxon>Bacteria</taxon>
        <taxon>Pseudomonadati</taxon>
        <taxon>Pseudomonadota</taxon>
        <taxon>Betaproteobacteria</taxon>
        <taxon>Neisseriales</taxon>
        <taxon>Chitinibacteraceae</taxon>
        <taxon>Chitinilyticum</taxon>
    </lineage>
</organism>
<evidence type="ECO:0000256" key="11">
    <source>
        <dbReference type="ARBA" id="ARBA00023136"/>
    </source>
</evidence>
<dbReference type="GO" id="GO:0050650">
    <property type="term" value="P:chondroitin sulfate proteoglycan biosynthetic process"/>
    <property type="evidence" value="ECO:0007669"/>
    <property type="project" value="TreeGrafter"/>
</dbReference>
<dbReference type="GO" id="GO:0015012">
    <property type="term" value="P:heparan sulfate proteoglycan biosynthetic process"/>
    <property type="evidence" value="ECO:0007669"/>
    <property type="project" value="TreeGrafter"/>
</dbReference>
<evidence type="ECO:0000256" key="7">
    <source>
        <dbReference type="ARBA" id="ARBA00022824"/>
    </source>
</evidence>
<dbReference type="GO" id="GO:0016020">
    <property type="term" value="C:membrane"/>
    <property type="evidence" value="ECO:0007669"/>
    <property type="project" value="InterPro"/>
</dbReference>
<comment type="caution">
    <text evidence="15">The sequence shown here is derived from an EMBL/GenBank/DDBJ whole genome shotgun (WGS) entry which is preliminary data.</text>
</comment>
<keyword evidence="11" id="KW-0472">Membrane</keyword>
<comment type="subcellular location">
    <subcellularLocation>
        <location evidence="2">Endoplasmic reticulum membrane</location>
        <topology evidence="2">Single-pass type II membrane protein</topology>
    </subcellularLocation>
    <subcellularLocation>
        <location evidence="1">Golgi apparatus membrane</location>
        <topology evidence="1">Single-pass type II membrane protein</topology>
    </subcellularLocation>
</comment>
<dbReference type="GO" id="GO:0046872">
    <property type="term" value="F:metal ion binding"/>
    <property type="evidence" value="ECO:0007669"/>
    <property type="project" value="UniProtKB-KW"/>
</dbReference>
<keyword evidence="10" id="KW-0333">Golgi apparatus</keyword>
<evidence type="ECO:0000256" key="2">
    <source>
        <dbReference type="ARBA" id="ARBA00004648"/>
    </source>
</evidence>
<gene>
    <name evidence="15" type="ORF">INR99_10445</name>
</gene>
<keyword evidence="13" id="KW-0325">Glycoprotein</keyword>
<keyword evidence="12" id="KW-1015">Disulfide bond</keyword>
<keyword evidence="6" id="KW-0479">Metal-binding</keyword>
<evidence type="ECO:0000256" key="14">
    <source>
        <dbReference type="ARBA" id="ARBA00042865"/>
    </source>
</evidence>
<evidence type="ECO:0000313" key="15">
    <source>
        <dbReference type="EMBL" id="MBE9609771.1"/>
    </source>
</evidence>
<dbReference type="PANTHER" id="PTHR46025">
    <property type="entry name" value="XYLOSYLTRANSFERASE OXT"/>
    <property type="match status" value="1"/>
</dbReference>
<dbReference type="GO" id="GO:0030158">
    <property type="term" value="F:protein xylosyltransferase activity"/>
    <property type="evidence" value="ECO:0007669"/>
    <property type="project" value="InterPro"/>
</dbReference>
<dbReference type="InterPro" id="IPR043538">
    <property type="entry name" value="XYLT"/>
</dbReference>
<sequence>MRIAYLILAHAHPQQLGRLVARLAAPGVRCYLHIDANTDDATFARMCSAAEAAGDVRFIARRPCRWGGFSLVAATLDLLRAARADGCDWAVLLSGQDYPLKSHAQICERLASEDVAGWIDLRSARQFDVGYRWQRYHPEALNQTRRGKLLQRSQRLLQGLGWQRRLPAPLEEIRAGSQWWLLRADAIAAVLTLCAQYPQLEQFFASTLVPDEMFFQTLLWHSPLREQLRSDPLRHIEWADGAWSPRTLEPADLPTLYNSPALFARKFAPDSDCTRQLDTLLGIPDPGISC</sequence>
<evidence type="ECO:0000256" key="4">
    <source>
        <dbReference type="ARBA" id="ARBA00022679"/>
    </source>
</evidence>
<dbReference type="RefSeq" id="WP_194116294.1">
    <property type="nucleotide sequence ID" value="NZ_JADFUA010000005.1"/>
</dbReference>
<dbReference type="EMBL" id="JADFUA010000005">
    <property type="protein sequence ID" value="MBE9609771.1"/>
    <property type="molecule type" value="Genomic_DNA"/>
</dbReference>
<dbReference type="Proteomes" id="UP000604481">
    <property type="component" value="Unassembled WGS sequence"/>
</dbReference>
<reference evidence="15 16" key="1">
    <citation type="submission" date="2020-10" db="EMBL/GenBank/DDBJ databases">
        <title>The genome sequence of Chitinilyticum litopenaei 4Y14.</title>
        <authorList>
            <person name="Liu Y."/>
        </authorList>
    </citation>
    <scope>NUCLEOTIDE SEQUENCE [LARGE SCALE GENOMIC DNA]</scope>
    <source>
        <strain evidence="15 16">4Y14</strain>
    </source>
</reference>
<evidence type="ECO:0000256" key="1">
    <source>
        <dbReference type="ARBA" id="ARBA00004323"/>
    </source>
</evidence>
<keyword evidence="3" id="KW-0328">Glycosyltransferase</keyword>
<evidence type="ECO:0000256" key="9">
    <source>
        <dbReference type="ARBA" id="ARBA00022989"/>
    </source>
</evidence>
<proteinExistence type="predicted"/>
<accession>A0A8J7FS08</accession>
<dbReference type="InterPro" id="IPR003406">
    <property type="entry name" value="Glyco_trans_14"/>
</dbReference>
<evidence type="ECO:0000256" key="6">
    <source>
        <dbReference type="ARBA" id="ARBA00022723"/>
    </source>
</evidence>
<keyword evidence="8" id="KW-0735">Signal-anchor</keyword>
<evidence type="ECO:0000256" key="5">
    <source>
        <dbReference type="ARBA" id="ARBA00022692"/>
    </source>
</evidence>
<keyword evidence="9" id="KW-1133">Transmembrane helix</keyword>
<keyword evidence="7" id="KW-0256">Endoplasmic reticulum</keyword>
<dbReference type="PANTHER" id="PTHR46025:SF3">
    <property type="entry name" value="XYLOSYLTRANSFERASE OXT"/>
    <property type="match status" value="1"/>
</dbReference>
<evidence type="ECO:0000256" key="3">
    <source>
        <dbReference type="ARBA" id="ARBA00022676"/>
    </source>
</evidence>
<name>A0A8J7FS08_9NEIS</name>
<evidence type="ECO:0000256" key="10">
    <source>
        <dbReference type="ARBA" id="ARBA00023034"/>
    </source>
</evidence>
<dbReference type="Pfam" id="PF02485">
    <property type="entry name" value="Branch"/>
    <property type="match status" value="1"/>
</dbReference>
<keyword evidence="4" id="KW-0808">Transferase</keyword>
<evidence type="ECO:0000256" key="13">
    <source>
        <dbReference type="ARBA" id="ARBA00023180"/>
    </source>
</evidence>
<dbReference type="AlphaFoldDB" id="A0A8J7FS08"/>
<keyword evidence="16" id="KW-1185">Reference proteome</keyword>
<evidence type="ECO:0000256" key="12">
    <source>
        <dbReference type="ARBA" id="ARBA00023157"/>
    </source>
</evidence>
<evidence type="ECO:0000313" key="16">
    <source>
        <dbReference type="Proteomes" id="UP000604481"/>
    </source>
</evidence>
<evidence type="ECO:0000256" key="8">
    <source>
        <dbReference type="ARBA" id="ARBA00022968"/>
    </source>
</evidence>